<dbReference type="InterPro" id="IPR043519">
    <property type="entry name" value="NT_sf"/>
</dbReference>
<comment type="caution">
    <text evidence="17">The sequence shown here is derived from an EMBL/GenBank/DDBJ whole genome shotgun (WGS) entry which is preliminary data.</text>
</comment>
<dbReference type="HAMAP" id="MF_01477">
    <property type="entry name" value="Iojap_RsfS"/>
    <property type="match status" value="1"/>
</dbReference>
<dbReference type="InterPro" id="IPR036388">
    <property type="entry name" value="WH-like_DNA-bd_sf"/>
</dbReference>
<dbReference type="SUPFAM" id="SSF53335">
    <property type="entry name" value="S-adenosyl-L-methionine-dependent methyltransferases"/>
    <property type="match status" value="1"/>
</dbReference>
<dbReference type="PANTHER" id="PTHR35795:SF1">
    <property type="entry name" value="BIS(5'-NUCLEOSYL)-TETRAPHOSPHATASE, SYMMETRICAL"/>
    <property type="match status" value="1"/>
</dbReference>
<dbReference type="CDD" id="cd02440">
    <property type="entry name" value="AdoMet_MTases"/>
    <property type="match status" value="1"/>
</dbReference>
<dbReference type="SUPFAM" id="SSF109604">
    <property type="entry name" value="HD-domain/PDEase-like"/>
    <property type="match status" value="1"/>
</dbReference>
<dbReference type="Pfam" id="PF13649">
    <property type="entry name" value="Methyltransf_25"/>
    <property type="match status" value="1"/>
</dbReference>
<evidence type="ECO:0000256" key="9">
    <source>
        <dbReference type="ARBA" id="ARBA00022723"/>
    </source>
</evidence>
<dbReference type="InterPro" id="IPR003607">
    <property type="entry name" value="HD/PDEase_dom"/>
</dbReference>
<evidence type="ECO:0000259" key="16">
    <source>
        <dbReference type="PROSITE" id="PS51831"/>
    </source>
</evidence>
<comment type="catalytic activity">
    <reaction evidence="15">
        <text>P(1),P(4)-bis(5'-adenosyl) tetraphosphate + H2O = 2 ADP + 2 H(+)</text>
        <dbReference type="Rhea" id="RHEA:24252"/>
        <dbReference type="ChEBI" id="CHEBI:15377"/>
        <dbReference type="ChEBI" id="CHEBI:15378"/>
        <dbReference type="ChEBI" id="CHEBI:58141"/>
        <dbReference type="ChEBI" id="CHEBI:456216"/>
        <dbReference type="EC" id="3.6.1.41"/>
    </reaction>
</comment>
<evidence type="ECO:0000256" key="3">
    <source>
        <dbReference type="ARBA" id="ARBA00012506"/>
    </source>
</evidence>
<dbReference type="Pfam" id="PF01966">
    <property type="entry name" value="HD"/>
    <property type="match status" value="1"/>
</dbReference>
<dbReference type="SMART" id="SM00471">
    <property type="entry name" value="HDc"/>
    <property type="match status" value="1"/>
</dbReference>
<dbReference type="InterPro" id="IPR012340">
    <property type="entry name" value="NA-bd_OB-fold"/>
</dbReference>
<keyword evidence="5" id="KW-0678">Repressor</keyword>
<evidence type="ECO:0000256" key="5">
    <source>
        <dbReference type="ARBA" id="ARBA00022491"/>
    </source>
</evidence>
<dbReference type="InterPro" id="IPR006674">
    <property type="entry name" value="HD_domain"/>
</dbReference>
<dbReference type="InterPro" id="IPR005249">
    <property type="entry name" value="YqeK"/>
</dbReference>
<dbReference type="Gene3D" id="3.30.460.10">
    <property type="entry name" value="Beta Polymerase, domain 2"/>
    <property type="match status" value="1"/>
</dbReference>
<feature type="domain" description="HD" evidence="16">
    <location>
        <begin position="108"/>
        <end position="222"/>
    </location>
</feature>
<keyword evidence="12" id="KW-0067">ATP-binding</keyword>
<dbReference type="FunFam" id="3.30.460.10:FF:000015">
    <property type="entry name" value="Ribosomal silencing factor RsfS"/>
    <property type="match status" value="1"/>
</dbReference>
<dbReference type="InterPro" id="IPR004394">
    <property type="entry name" value="Iojap/RsfS/C7orf30"/>
</dbReference>
<gene>
    <name evidence="17" type="ORF">G195_000481</name>
</gene>
<evidence type="ECO:0000256" key="2">
    <source>
        <dbReference type="ARBA" id="ARBA00010574"/>
    </source>
</evidence>
<dbReference type="Gene3D" id="3.40.50.150">
    <property type="entry name" value="Vaccinia Virus protein VP39"/>
    <property type="match status" value="1"/>
</dbReference>
<dbReference type="NCBIfam" id="TIGR00090">
    <property type="entry name" value="rsfS_iojap_ybeB"/>
    <property type="match status" value="1"/>
</dbReference>
<evidence type="ECO:0000256" key="7">
    <source>
        <dbReference type="ARBA" id="ARBA00022679"/>
    </source>
</evidence>
<dbReference type="EC" id="3.6.1.41" evidence="3"/>
<keyword evidence="6" id="KW-0662">Pyridine nucleotide biosynthesis</keyword>
<evidence type="ECO:0000256" key="6">
    <source>
        <dbReference type="ARBA" id="ARBA00022642"/>
    </source>
</evidence>
<evidence type="ECO:0000256" key="1">
    <source>
        <dbReference type="ARBA" id="ARBA00004790"/>
    </source>
</evidence>
<dbReference type="InterPro" id="IPR041698">
    <property type="entry name" value="Methyltransf_25"/>
</dbReference>
<name>A0A8J4SIJ2_9STRA</name>
<keyword evidence="10" id="KW-0547">Nucleotide-binding</keyword>
<dbReference type="PANTHER" id="PTHR35795">
    <property type="entry name" value="SLR1885 PROTEIN"/>
    <property type="match status" value="1"/>
</dbReference>
<proteinExistence type="inferred from homology"/>
<dbReference type="InterPro" id="IPR014729">
    <property type="entry name" value="Rossmann-like_a/b/a_fold"/>
</dbReference>
<dbReference type="CDD" id="cd00077">
    <property type="entry name" value="HDc"/>
    <property type="match status" value="1"/>
</dbReference>
<dbReference type="Gene3D" id="2.20.25.110">
    <property type="entry name" value="S-adenosyl-L-methionine-dependent methyltransferases"/>
    <property type="match status" value="1"/>
</dbReference>
<dbReference type="AlphaFoldDB" id="A0A8J4SIJ2"/>
<organism evidence="17 18">
    <name type="scientific">Phytophthora kernoviae 00238/432</name>
    <dbReference type="NCBI Taxonomy" id="1284355"/>
    <lineage>
        <taxon>Eukaryota</taxon>
        <taxon>Sar</taxon>
        <taxon>Stramenopiles</taxon>
        <taxon>Oomycota</taxon>
        <taxon>Peronosporomycetes</taxon>
        <taxon>Peronosporales</taxon>
        <taxon>Peronosporaceae</taxon>
        <taxon>Phytophthora</taxon>
    </lineage>
</organism>
<keyword evidence="4" id="KW-0963">Cytoplasm</keyword>
<dbReference type="UniPathway" id="UPA00253">
    <property type="reaction ID" value="UER00600"/>
</dbReference>
<dbReference type="GO" id="GO:0009435">
    <property type="term" value="P:NAD+ biosynthetic process"/>
    <property type="evidence" value="ECO:0007669"/>
    <property type="project" value="UniProtKB-UniPathway"/>
</dbReference>
<keyword evidence="9" id="KW-0479">Metal-binding</keyword>
<dbReference type="SUPFAM" id="SSF81301">
    <property type="entry name" value="Nucleotidyltransferase"/>
    <property type="match status" value="1"/>
</dbReference>
<evidence type="ECO:0000313" key="18">
    <source>
        <dbReference type="Proteomes" id="UP000702964"/>
    </source>
</evidence>
<keyword evidence="7" id="KW-0808">Transferase</keyword>
<comment type="pathway">
    <text evidence="1">Cofactor biosynthesis; NAD(+) biosynthesis.</text>
</comment>
<dbReference type="Proteomes" id="UP000702964">
    <property type="component" value="Unassembled WGS sequence"/>
</dbReference>
<dbReference type="GO" id="GO:0005524">
    <property type="term" value="F:ATP binding"/>
    <property type="evidence" value="ECO:0007669"/>
    <property type="project" value="UniProtKB-KW"/>
</dbReference>
<dbReference type="Gene3D" id="3.40.50.620">
    <property type="entry name" value="HUPs"/>
    <property type="match status" value="1"/>
</dbReference>
<keyword evidence="11" id="KW-0378">Hydrolase</keyword>
<protein>
    <recommendedName>
        <fullName evidence="3">bis(5'-nucleosyl)-tetraphosphatase (symmetrical)</fullName>
        <ecNumber evidence="3">3.6.1.41</ecNumber>
    </recommendedName>
</protein>
<evidence type="ECO:0000256" key="14">
    <source>
        <dbReference type="ARBA" id="ARBA00023027"/>
    </source>
</evidence>
<dbReference type="Pfam" id="PF02410">
    <property type="entry name" value="RsfS"/>
    <property type="match status" value="1"/>
</dbReference>
<dbReference type="InterPro" id="IPR051094">
    <property type="entry name" value="Diverse_Catalytic_Enzymes"/>
</dbReference>
<comment type="similarity">
    <text evidence="2">Belongs to the Iojap/RsfS family.</text>
</comment>
<accession>A0A8J4SIJ2</accession>
<keyword evidence="13" id="KW-0408">Iron</keyword>
<sequence>MTEAAVKDVQQYEVLGIEMELGGVSYTIDTMKELWHRYPEHEFYFIVGADMVNYLPKWEQIEELAERLTFIGVGRPGFQLHLDDLPDVLQDRVLLAEMPLVDISSTARWKHTLGVMESAVMLAEKYGADPVKADLAAILHDVAKYWPVSEMEAVIRDHGLNEELLQHDKQLWHSEVGAFVAERDYGIDDAEIINAIRWHTSGRVGMSLLDKVVCLADYIEPGRDFPGVDHIREQAEHSLEEGLIAVSSKELMNMAVAAADDKKASNIVALDLINISLVADYFVICHGNSDTQVQAIATEIRKQAHAAGVNIKGIEGMDSARWVLMDMGDVVVHIFHRDEREYYNIERLWSDAKVVETMGTFVLVDGGVLGFGAIGMIHSSERNRMLRLGEKVKCRVTMVREDGRVNLAMSPLKEVGRNEDADKLLAFMKERPTGGMPYSDATPPDIIKQRFGISKSAFKRALGKLMKDGLVTQKENWTYLTESVPQDQNEDKFARTAWERHGMPKSVAELGCGTGSITIPLVNSGFEVTGIDLSADMLSVARSKMEATPQGHRLYREGSVRWVQQDMRDWRVPEPVDSVISFCDCVNYLLEKEDVVRTFQRTYEMLKPEGTFLFDVHHPNTLIRYEEEQPFVLDERSVSYIWTCDMDHDRCEIEHHLSIFSRAAESGKDMYQRFEEVHVQRAYDPDWMKLELTKAGFRDVRVYADFEWKEAGEGAQRLFYVAVK</sequence>
<reference evidence="17" key="2">
    <citation type="submission" date="2020-02" db="EMBL/GenBank/DDBJ databases">
        <authorList>
            <person name="Studholme D.J."/>
        </authorList>
    </citation>
    <scope>NUCLEOTIDE SEQUENCE</scope>
    <source>
        <strain evidence="17">00238/432</strain>
    </source>
</reference>
<dbReference type="EMBL" id="AOFI03000002">
    <property type="protein sequence ID" value="KAF4325906.1"/>
    <property type="molecule type" value="Genomic_DNA"/>
</dbReference>
<dbReference type="GO" id="GO:0008803">
    <property type="term" value="F:bis(5'-nucleosyl)-tetraphosphatase (symmetrical) activity"/>
    <property type="evidence" value="ECO:0007669"/>
    <property type="project" value="UniProtKB-EC"/>
</dbReference>
<dbReference type="Pfam" id="PF21543">
    <property type="entry name" value="CvfB_2nd"/>
    <property type="match status" value="1"/>
</dbReference>
<dbReference type="CDD" id="cd02165">
    <property type="entry name" value="NMNAT"/>
    <property type="match status" value="1"/>
</dbReference>
<dbReference type="PROSITE" id="PS51831">
    <property type="entry name" value="HD"/>
    <property type="match status" value="1"/>
</dbReference>
<dbReference type="NCBIfam" id="TIGR00488">
    <property type="entry name" value="bis(5'-nucleosyl)-tetraphosphatase (symmetrical) YqeK"/>
    <property type="match status" value="1"/>
</dbReference>
<dbReference type="GO" id="GO:0046872">
    <property type="term" value="F:metal ion binding"/>
    <property type="evidence" value="ECO:0007669"/>
    <property type="project" value="UniProtKB-KW"/>
</dbReference>
<dbReference type="Gene3D" id="2.40.50.140">
    <property type="entry name" value="Nucleic acid-binding proteins"/>
    <property type="match status" value="1"/>
</dbReference>
<reference evidence="17" key="1">
    <citation type="journal article" date="2015" name="Genom Data">
        <title>Draft genome sequences of Phytophthora kernoviae and Phytophthora ramorum lineage EU2 from Scotland.</title>
        <authorList>
            <person name="Sambles C."/>
            <person name="Schlenzig A."/>
            <person name="O'Neill P."/>
            <person name="Grant M."/>
            <person name="Studholme D.J."/>
        </authorList>
    </citation>
    <scope>NUCLEOTIDE SEQUENCE</scope>
    <source>
        <strain evidence="17">00238/432</strain>
    </source>
</reference>
<dbReference type="InterPro" id="IPR040764">
    <property type="entry name" value="CvfB_WH"/>
</dbReference>
<dbReference type="InterPro" id="IPR048587">
    <property type="entry name" value="CvfB_S1_3rd"/>
</dbReference>
<dbReference type="SUPFAM" id="SSF52374">
    <property type="entry name" value="Nucleotidylyl transferase"/>
    <property type="match status" value="1"/>
</dbReference>
<dbReference type="GO" id="GO:0016779">
    <property type="term" value="F:nucleotidyltransferase activity"/>
    <property type="evidence" value="ECO:0007669"/>
    <property type="project" value="UniProtKB-KW"/>
</dbReference>
<evidence type="ECO:0000256" key="10">
    <source>
        <dbReference type="ARBA" id="ARBA00022741"/>
    </source>
</evidence>
<evidence type="ECO:0000256" key="13">
    <source>
        <dbReference type="ARBA" id="ARBA00023004"/>
    </source>
</evidence>
<evidence type="ECO:0000256" key="15">
    <source>
        <dbReference type="ARBA" id="ARBA00049417"/>
    </source>
</evidence>
<dbReference type="Pfam" id="PF17783">
    <property type="entry name" value="WHD_CvfB"/>
    <property type="match status" value="1"/>
</dbReference>
<keyword evidence="14" id="KW-0520">NAD</keyword>
<keyword evidence="8" id="KW-0548">Nucleotidyltransferase</keyword>
<evidence type="ECO:0000313" key="17">
    <source>
        <dbReference type="EMBL" id="KAF4325906.1"/>
    </source>
</evidence>
<evidence type="ECO:0000256" key="11">
    <source>
        <dbReference type="ARBA" id="ARBA00022801"/>
    </source>
</evidence>
<dbReference type="Gene3D" id="1.10.10.10">
    <property type="entry name" value="Winged helix-like DNA-binding domain superfamily/Winged helix DNA-binding domain"/>
    <property type="match status" value="1"/>
</dbReference>
<evidence type="ECO:0000256" key="4">
    <source>
        <dbReference type="ARBA" id="ARBA00022490"/>
    </source>
</evidence>
<dbReference type="InterPro" id="IPR005248">
    <property type="entry name" value="NadD/NMNAT"/>
</dbReference>
<evidence type="ECO:0000256" key="12">
    <source>
        <dbReference type="ARBA" id="ARBA00022840"/>
    </source>
</evidence>
<dbReference type="InterPro" id="IPR029063">
    <property type="entry name" value="SAM-dependent_MTases_sf"/>
</dbReference>
<evidence type="ECO:0000256" key="8">
    <source>
        <dbReference type="ARBA" id="ARBA00022695"/>
    </source>
</evidence>